<dbReference type="PIRSF" id="PIRSF004869">
    <property type="entry name" value="PflX_prd"/>
    <property type="match status" value="1"/>
</dbReference>
<keyword evidence="4 8" id="KW-0479">Metal-binding</keyword>
<accession>A0A0B0ENK7</accession>
<dbReference type="PROSITE" id="PS01087">
    <property type="entry name" value="RADICAL_ACTIVATING"/>
    <property type="match status" value="1"/>
</dbReference>
<evidence type="ECO:0000256" key="6">
    <source>
        <dbReference type="ARBA" id="ARBA00023004"/>
    </source>
</evidence>
<protein>
    <submittedName>
        <fullName evidence="10">Radical SAM superfamily protein</fullName>
    </submittedName>
</protein>
<reference evidence="10 11" key="1">
    <citation type="submission" date="2014-10" db="EMBL/GenBank/DDBJ databases">
        <title>Draft genome of anammox bacterium scalindua brodae, obtained using differential coverage binning of sequence data from two enrichment reactors.</title>
        <authorList>
            <person name="Speth D.R."/>
            <person name="Russ L."/>
            <person name="Kartal B."/>
            <person name="Op den Camp H.J."/>
            <person name="Dutilh B.E."/>
            <person name="Jetten M.S."/>
        </authorList>
    </citation>
    <scope>NUCLEOTIDE SEQUENCE [LARGE SCALE GENOMIC DNA]</scope>
    <source>
        <strain evidence="10">RU1</strain>
    </source>
</reference>
<keyword evidence="2" id="KW-0004">4Fe-4S</keyword>
<organism evidence="10 11">
    <name type="scientific">Candidatus Scalindua brodae</name>
    <dbReference type="NCBI Taxonomy" id="237368"/>
    <lineage>
        <taxon>Bacteria</taxon>
        <taxon>Pseudomonadati</taxon>
        <taxon>Planctomycetota</taxon>
        <taxon>Candidatus Brocadiia</taxon>
        <taxon>Candidatus Brocadiales</taxon>
        <taxon>Candidatus Scalinduaceae</taxon>
        <taxon>Candidatus Scalindua</taxon>
    </lineage>
</organism>
<gene>
    <name evidence="10" type="ORF">SCABRO_02040</name>
</gene>
<keyword evidence="7 8" id="KW-0411">Iron-sulfur</keyword>
<evidence type="ECO:0000256" key="3">
    <source>
        <dbReference type="ARBA" id="ARBA00022691"/>
    </source>
</evidence>
<dbReference type="PANTHER" id="PTHR43075">
    <property type="entry name" value="FORMATE LYASE ACTIVATING ENZYME, PUTATIVE (AFU_ORTHOLOGUE AFUA_2G15630)-RELATED"/>
    <property type="match status" value="1"/>
</dbReference>
<evidence type="ECO:0000313" key="11">
    <source>
        <dbReference type="Proteomes" id="UP000030652"/>
    </source>
</evidence>
<dbReference type="InterPro" id="IPR016431">
    <property type="entry name" value="Pyrv-formate_lyase-activ_prd"/>
</dbReference>
<dbReference type="SFLD" id="SFLDS00029">
    <property type="entry name" value="Radical_SAM"/>
    <property type="match status" value="1"/>
</dbReference>
<comment type="cofactor">
    <cofactor evidence="8">
        <name>[4Fe-4S] cluster</name>
        <dbReference type="ChEBI" id="CHEBI:49883"/>
    </cofactor>
    <text evidence="8">Binds 1 [4Fe-4S] cluster. The cluster is coordinated with 3 cysteines and an exchangeable S-adenosyl-L-methionine.</text>
</comment>
<evidence type="ECO:0000313" key="10">
    <source>
        <dbReference type="EMBL" id="KHE92220.1"/>
    </source>
</evidence>
<comment type="caution">
    <text evidence="10">The sequence shown here is derived from an EMBL/GenBank/DDBJ whole genome shotgun (WGS) entry which is preliminary data.</text>
</comment>
<dbReference type="PANTHER" id="PTHR43075:SF1">
    <property type="entry name" value="FORMATE LYASE ACTIVATING ENZYME, PUTATIVE (AFU_ORTHOLOGUE AFUA_2G15630)-RELATED"/>
    <property type="match status" value="1"/>
</dbReference>
<keyword evidence="5" id="KW-0560">Oxidoreductase</keyword>
<sequence>MRNAHGKTASKQTIESAYHLLQSCELCPRACKINRLNDEKGFCGIGAKAVVSSTGQHYGEESVLVSSGGSGTIFFAGCNLSCVFCQNYDISQLRNGNEVEIDDIVNTMLQLQTRGCVNINFVTPTHVVPHIIESVFLARENGLTIPIVYNCGGYESIESLLLLEETIDIYMPDAKYSSSDSSKKYSFAHDYPDVMKSALLEMHRQVGDLVIENGIAIQGLLVRHLVMPDNIAHSKEIIDFIVNEVSGNTFVNVMEQYRPTFNAHNFPEINRPVTRQEFNKVYEYAKKQGLRLAD</sequence>
<dbReference type="GO" id="GO:0046872">
    <property type="term" value="F:metal ion binding"/>
    <property type="evidence" value="ECO:0007669"/>
    <property type="project" value="UniProtKB-KW"/>
</dbReference>
<evidence type="ECO:0000256" key="8">
    <source>
        <dbReference type="PIRSR" id="PIRSR004869-50"/>
    </source>
</evidence>
<dbReference type="Proteomes" id="UP000030652">
    <property type="component" value="Unassembled WGS sequence"/>
</dbReference>
<feature type="binding site" evidence="8">
    <location>
        <position position="85"/>
    </location>
    <ligand>
        <name>[4Fe-4S] cluster</name>
        <dbReference type="ChEBI" id="CHEBI:49883"/>
        <note>4Fe-4S-S-AdoMet</note>
    </ligand>
</feature>
<dbReference type="SUPFAM" id="SSF102114">
    <property type="entry name" value="Radical SAM enzymes"/>
    <property type="match status" value="1"/>
</dbReference>
<dbReference type="InterPro" id="IPR058240">
    <property type="entry name" value="rSAM_sf"/>
</dbReference>
<proteinExistence type="inferred from homology"/>
<dbReference type="EMBL" id="JRYO01000144">
    <property type="protein sequence ID" value="KHE92220.1"/>
    <property type="molecule type" value="Genomic_DNA"/>
</dbReference>
<dbReference type="eggNOG" id="COG1313">
    <property type="taxonomic scope" value="Bacteria"/>
</dbReference>
<feature type="domain" description="Radical SAM core" evidence="9">
    <location>
        <begin position="73"/>
        <end position="241"/>
    </location>
</feature>
<dbReference type="InterPro" id="IPR001989">
    <property type="entry name" value="Radical_activat_CS"/>
</dbReference>
<dbReference type="InterPro" id="IPR013785">
    <property type="entry name" value="Aldolase_TIM"/>
</dbReference>
<evidence type="ECO:0000256" key="7">
    <source>
        <dbReference type="ARBA" id="ARBA00023014"/>
    </source>
</evidence>
<evidence type="ECO:0000256" key="2">
    <source>
        <dbReference type="ARBA" id="ARBA00022485"/>
    </source>
</evidence>
<dbReference type="Pfam" id="PF04055">
    <property type="entry name" value="Radical_SAM"/>
    <property type="match status" value="1"/>
</dbReference>
<feature type="binding site" evidence="8">
    <location>
        <position position="82"/>
    </location>
    <ligand>
        <name>[4Fe-4S] cluster</name>
        <dbReference type="ChEBI" id="CHEBI:49883"/>
        <note>4Fe-4S-S-AdoMet</note>
    </ligand>
</feature>
<dbReference type="GO" id="GO:0016491">
    <property type="term" value="F:oxidoreductase activity"/>
    <property type="evidence" value="ECO:0007669"/>
    <property type="project" value="UniProtKB-KW"/>
</dbReference>
<dbReference type="CDD" id="cd01335">
    <property type="entry name" value="Radical_SAM"/>
    <property type="match status" value="1"/>
</dbReference>
<evidence type="ECO:0000256" key="5">
    <source>
        <dbReference type="ARBA" id="ARBA00023002"/>
    </source>
</evidence>
<dbReference type="InterPro" id="IPR007197">
    <property type="entry name" value="rSAM"/>
</dbReference>
<evidence type="ECO:0000259" key="9">
    <source>
        <dbReference type="Pfam" id="PF04055"/>
    </source>
</evidence>
<evidence type="ECO:0000256" key="4">
    <source>
        <dbReference type="ARBA" id="ARBA00022723"/>
    </source>
</evidence>
<dbReference type="AlphaFoldDB" id="A0A0B0ENK7"/>
<dbReference type="PATRIC" id="fig|237368.3.peg.2203"/>
<evidence type="ECO:0000256" key="1">
    <source>
        <dbReference type="ARBA" id="ARBA00009777"/>
    </source>
</evidence>
<keyword evidence="3 8" id="KW-0949">S-adenosyl-L-methionine</keyword>
<dbReference type="GO" id="GO:0051539">
    <property type="term" value="F:4 iron, 4 sulfur cluster binding"/>
    <property type="evidence" value="ECO:0007669"/>
    <property type="project" value="UniProtKB-KW"/>
</dbReference>
<comment type="similarity">
    <text evidence="1">Belongs to the organic radical-activating enzymes family.</text>
</comment>
<dbReference type="Gene3D" id="3.20.20.70">
    <property type="entry name" value="Aldolase class I"/>
    <property type="match status" value="1"/>
</dbReference>
<name>A0A0B0ENK7_9BACT</name>
<feature type="binding site" evidence="8">
    <location>
        <position position="78"/>
    </location>
    <ligand>
        <name>[4Fe-4S] cluster</name>
        <dbReference type="ChEBI" id="CHEBI:49883"/>
        <note>4Fe-4S-S-AdoMet</note>
    </ligand>
</feature>
<dbReference type="InterPro" id="IPR040085">
    <property type="entry name" value="MJ0674-like"/>
</dbReference>
<dbReference type="SFLD" id="SFLDG01099">
    <property type="entry name" value="Uncharacterised_Radical_SAM_Su"/>
    <property type="match status" value="1"/>
</dbReference>
<keyword evidence="6 8" id="KW-0408">Iron</keyword>